<name>B9SVW4_RICCO</name>
<evidence type="ECO:0000313" key="3">
    <source>
        <dbReference type="Proteomes" id="UP000008311"/>
    </source>
</evidence>
<keyword evidence="3" id="KW-1185">Reference proteome</keyword>
<protein>
    <submittedName>
        <fullName evidence="2">Uncharacterized protein</fullName>
    </submittedName>
</protein>
<keyword evidence="1" id="KW-0472">Membrane</keyword>
<proteinExistence type="predicted"/>
<feature type="transmembrane region" description="Helical" evidence="1">
    <location>
        <begin position="42"/>
        <end position="61"/>
    </location>
</feature>
<dbReference type="Proteomes" id="UP000008311">
    <property type="component" value="Unassembled WGS sequence"/>
</dbReference>
<organism evidence="2 3">
    <name type="scientific">Ricinus communis</name>
    <name type="common">Castor bean</name>
    <dbReference type="NCBI Taxonomy" id="3988"/>
    <lineage>
        <taxon>Eukaryota</taxon>
        <taxon>Viridiplantae</taxon>
        <taxon>Streptophyta</taxon>
        <taxon>Embryophyta</taxon>
        <taxon>Tracheophyta</taxon>
        <taxon>Spermatophyta</taxon>
        <taxon>Magnoliopsida</taxon>
        <taxon>eudicotyledons</taxon>
        <taxon>Gunneridae</taxon>
        <taxon>Pentapetalae</taxon>
        <taxon>rosids</taxon>
        <taxon>fabids</taxon>
        <taxon>Malpighiales</taxon>
        <taxon>Euphorbiaceae</taxon>
        <taxon>Acalyphoideae</taxon>
        <taxon>Acalypheae</taxon>
        <taxon>Ricinus</taxon>
    </lineage>
</organism>
<sequence length="143" mass="16851">MEPFLYHRTLIFLGVSWEILMICFCTPIRGEVYLTHHSSSGVFEMLFKIVVYLILGCRAILLRRRGQGARMVRWKRNSIRALALLSWKGIFHGLKYDQLNPLPQHLPIFLNIKKRTYAPKSRKFRFENIWLQEANCKNIVVGC</sequence>
<dbReference type="InParanoid" id="B9SVW4"/>
<dbReference type="EMBL" id="EQ974177">
    <property type="protein sequence ID" value="EEF32249.1"/>
    <property type="molecule type" value="Genomic_DNA"/>
</dbReference>
<feature type="transmembrane region" description="Helical" evidence="1">
    <location>
        <begin position="9"/>
        <end position="30"/>
    </location>
</feature>
<evidence type="ECO:0000313" key="2">
    <source>
        <dbReference type="EMBL" id="EEF32249.1"/>
    </source>
</evidence>
<evidence type="ECO:0000256" key="1">
    <source>
        <dbReference type="SAM" id="Phobius"/>
    </source>
</evidence>
<keyword evidence="1" id="KW-0812">Transmembrane</keyword>
<dbReference type="AlphaFoldDB" id="B9SVW4"/>
<keyword evidence="1" id="KW-1133">Transmembrane helix</keyword>
<reference evidence="3" key="1">
    <citation type="journal article" date="2010" name="Nat. Biotechnol.">
        <title>Draft genome sequence of the oilseed species Ricinus communis.</title>
        <authorList>
            <person name="Chan A.P."/>
            <person name="Crabtree J."/>
            <person name="Zhao Q."/>
            <person name="Lorenzi H."/>
            <person name="Orvis J."/>
            <person name="Puiu D."/>
            <person name="Melake-Berhan A."/>
            <person name="Jones K.M."/>
            <person name="Redman J."/>
            <person name="Chen G."/>
            <person name="Cahoon E.B."/>
            <person name="Gedil M."/>
            <person name="Stanke M."/>
            <person name="Haas B.J."/>
            <person name="Wortman J.R."/>
            <person name="Fraser-Liggett C.M."/>
            <person name="Ravel J."/>
            <person name="Rabinowicz P.D."/>
        </authorList>
    </citation>
    <scope>NUCLEOTIDE SEQUENCE [LARGE SCALE GENOMIC DNA]</scope>
    <source>
        <strain evidence="3">cv. Hale</strain>
    </source>
</reference>
<gene>
    <name evidence="2" type="ORF">RCOM_0747050</name>
</gene>
<accession>B9SVW4</accession>